<dbReference type="PANTHER" id="PTHR40056">
    <property type="entry name" value="HYPOTHETICAL CYTOSOLIC PROTEIN"/>
    <property type="match status" value="1"/>
</dbReference>
<keyword evidence="2" id="KW-1185">Reference proteome</keyword>
<name>A0ABY9LHE8_9STRE</name>
<evidence type="ECO:0000313" key="2">
    <source>
        <dbReference type="Proteomes" id="UP001238096"/>
    </source>
</evidence>
<evidence type="ECO:0000313" key="1">
    <source>
        <dbReference type="EMBL" id="WMB28267.1"/>
    </source>
</evidence>
<protein>
    <submittedName>
        <fullName evidence="1">DUF1836 domain-containing protein</fullName>
    </submittedName>
</protein>
<organism evidence="1 2">
    <name type="scientific">Streptococcus didelphis</name>
    <dbReference type="NCBI Taxonomy" id="102886"/>
    <lineage>
        <taxon>Bacteria</taxon>
        <taxon>Bacillati</taxon>
        <taxon>Bacillota</taxon>
        <taxon>Bacilli</taxon>
        <taxon>Lactobacillales</taxon>
        <taxon>Streptococcaceae</taxon>
        <taxon>Streptococcus</taxon>
    </lineage>
</organism>
<dbReference type="RefSeq" id="WP_018365977.1">
    <property type="nucleotide sequence ID" value="NZ_CP104407.1"/>
</dbReference>
<accession>A0ABY9LHE8</accession>
<dbReference type="PANTHER" id="PTHR40056:SF1">
    <property type="entry name" value="DUF1836 DOMAIN-CONTAINING PROTEIN"/>
    <property type="match status" value="1"/>
</dbReference>
<sequence>MINNQLPRWEQLPDIDLYLDQVLLYVNQNTLLTENTDQKNLTASMVNNYVKHAYMEKPIKKRYSKHQIARLIAIAVLKNTFPIQEISKVLNNLQKQLSSETLYNIFVSYWNDGQKADTPEIIINACKTVKYYQKTFDLINQYMEENNESNF</sequence>
<dbReference type="InterPro" id="IPR014975">
    <property type="entry name" value="DUF1836"/>
</dbReference>
<dbReference type="Proteomes" id="UP001238096">
    <property type="component" value="Chromosome"/>
</dbReference>
<dbReference type="EMBL" id="CP110509">
    <property type="protein sequence ID" value="WMB28267.1"/>
    <property type="molecule type" value="Genomic_DNA"/>
</dbReference>
<dbReference type="Pfam" id="PF08876">
    <property type="entry name" value="DUF1836"/>
    <property type="match status" value="1"/>
</dbReference>
<gene>
    <name evidence="1" type="ORF">N1496_00790</name>
</gene>
<proteinExistence type="predicted"/>
<reference evidence="2" key="1">
    <citation type="submission" date="2022-10" db="EMBL/GenBank/DDBJ databases">
        <title>Streptococcus didelphis as causative of fatal infections in opossums (Didelphis albiventris).</title>
        <authorList>
            <person name="Breyer G.M."/>
            <person name="Da Silva M.E.R.J."/>
            <person name="Siqueira F.M."/>
        </authorList>
    </citation>
    <scope>NUCLEOTIDE SEQUENCE [LARGE SCALE GENOMIC DNA]</scope>
    <source>
        <strain evidence="2">LBVP101/21</strain>
    </source>
</reference>